<evidence type="ECO:0000256" key="3">
    <source>
        <dbReference type="ARBA" id="ARBA00022771"/>
    </source>
</evidence>
<dbReference type="PANTHER" id="PTHR46395:SF1">
    <property type="entry name" value="ADP-RIBOSYLATION FACTOR GTPASE-ACTIVATING PROTEIN 1"/>
    <property type="match status" value="1"/>
</dbReference>
<keyword evidence="4" id="KW-0862">Zinc</keyword>
<proteinExistence type="predicted"/>
<feature type="region of interest" description="Disordered" evidence="6">
    <location>
        <begin position="119"/>
        <end position="214"/>
    </location>
</feature>
<dbReference type="InterPro" id="IPR037278">
    <property type="entry name" value="ARFGAP/RecO"/>
</dbReference>
<dbReference type="SUPFAM" id="SSF57863">
    <property type="entry name" value="ArfGap/RecO-like zinc finger"/>
    <property type="match status" value="1"/>
</dbReference>
<reference evidence="9" key="1">
    <citation type="journal article" date="2018" name="Nat. Microbiol.">
        <title>Leveraging single-cell genomics to expand the fungal tree of life.</title>
        <authorList>
            <person name="Ahrendt S.R."/>
            <person name="Quandt C.A."/>
            <person name="Ciobanu D."/>
            <person name="Clum A."/>
            <person name="Salamov A."/>
            <person name="Andreopoulos B."/>
            <person name="Cheng J.F."/>
            <person name="Woyke T."/>
            <person name="Pelin A."/>
            <person name="Henrissat B."/>
            <person name="Reynolds N.K."/>
            <person name="Benny G.L."/>
            <person name="Smith M.E."/>
            <person name="James T.Y."/>
            <person name="Grigoriev I.V."/>
        </authorList>
    </citation>
    <scope>NUCLEOTIDE SEQUENCE [LARGE SCALE GENOMIC DNA]</scope>
</reference>
<dbReference type="PRINTS" id="PR00405">
    <property type="entry name" value="REVINTRACTNG"/>
</dbReference>
<dbReference type="GO" id="GO:0030100">
    <property type="term" value="P:regulation of endocytosis"/>
    <property type="evidence" value="ECO:0007669"/>
    <property type="project" value="TreeGrafter"/>
</dbReference>
<dbReference type="GO" id="GO:0000139">
    <property type="term" value="C:Golgi membrane"/>
    <property type="evidence" value="ECO:0007669"/>
    <property type="project" value="TreeGrafter"/>
</dbReference>
<dbReference type="GO" id="GO:0005096">
    <property type="term" value="F:GTPase activator activity"/>
    <property type="evidence" value="ECO:0007669"/>
    <property type="project" value="UniProtKB-KW"/>
</dbReference>
<dbReference type="Pfam" id="PF01412">
    <property type="entry name" value="ArfGap"/>
    <property type="match status" value="1"/>
</dbReference>
<dbReference type="InterPro" id="IPR038508">
    <property type="entry name" value="ArfGAP_dom_sf"/>
</dbReference>
<gene>
    <name evidence="8" type="ORF">BJ684DRAFT_1529</name>
</gene>
<accession>A0A4P9XZI1</accession>
<dbReference type="PROSITE" id="PS50115">
    <property type="entry name" value="ARFGAP"/>
    <property type="match status" value="1"/>
</dbReference>
<evidence type="ECO:0000256" key="5">
    <source>
        <dbReference type="PROSITE-ProRule" id="PRU00288"/>
    </source>
</evidence>
<keyword evidence="3 5" id="KW-0863">Zinc-finger</keyword>
<evidence type="ECO:0000256" key="1">
    <source>
        <dbReference type="ARBA" id="ARBA00022468"/>
    </source>
</evidence>
<dbReference type="EMBL" id="KZ988587">
    <property type="protein sequence ID" value="RKP11906.1"/>
    <property type="molecule type" value="Genomic_DNA"/>
</dbReference>
<dbReference type="FunFam" id="1.10.220.150:FF:000014">
    <property type="entry name" value="ADP-ribosylation factor GTPase-activating protein"/>
    <property type="match status" value="1"/>
</dbReference>
<dbReference type="Proteomes" id="UP000267251">
    <property type="component" value="Unassembled WGS sequence"/>
</dbReference>
<name>A0A4P9XZI1_9FUNG</name>
<dbReference type="GO" id="GO:0032012">
    <property type="term" value="P:regulation of ARF protein signal transduction"/>
    <property type="evidence" value="ECO:0007669"/>
    <property type="project" value="TreeGrafter"/>
</dbReference>
<feature type="non-terminal residue" evidence="8">
    <location>
        <position position="1"/>
    </location>
</feature>
<evidence type="ECO:0000256" key="4">
    <source>
        <dbReference type="ARBA" id="ARBA00022833"/>
    </source>
</evidence>
<keyword evidence="1" id="KW-0343">GTPase activation</keyword>
<feature type="compositionally biased region" description="Low complexity" evidence="6">
    <location>
        <begin position="119"/>
        <end position="148"/>
    </location>
</feature>
<feature type="non-terminal residue" evidence="8">
    <location>
        <position position="311"/>
    </location>
</feature>
<evidence type="ECO:0000313" key="8">
    <source>
        <dbReference type="EMBL" id="RKP11906.1"/>
    </source>
</evidence>
<dbReference type="OrthoDB" id="983479at2759"/>
<evidence type="ECO:0000259" key="7">
    <source>
        <dbReference type="PROSITE" id="PS50115"/>
    </source>
</evidence>
<keyword evidence="9" id="KW-1185">Reference proteome</keyword>
<organism evidence="8 9">
    <name type="scientific">Piptocephalis cylindrospora</name>
    <dbReference type="NCBI Taxonomy" id="1907219"/>
    <lineage>
        <taxon>Eukaryota</taxon>
        <taxon>Fungi</taxon>
        <taxon>Fungi incertae sedis</taxon>
        <taxon>Zoopagomycota</taxon>
        <taxon>Zoopagomycotina</taxon>
        <taxon>Zoopagomycetes</taxon>
        <taxon>Zoopagales</taxon>
        <taxon>Piptocephalidaceae</taxon>
        <taxon>Piptocephalis</taxon>
    </lineage>
</organism>
<feature type="compositionally biased region" description="Low complexity" evidence="6">
    <location>
        <begin position="195"/>
        <end position="205"/>
    </location>
</feature>
<dbReference type="GO" id="GO:0008270">
    <property type="term" value="F:zinc ion binding"/>
    <property type="evidence" value="ECO:0007669"/>
    <property type="project" value="UniProtKB-KW"/>
</dbReference>
<dbReference type="InterPro" id="IPR001164">
    <property type="entry name" value="ArfGAP_dom"/>
</dbReference>
<evidence type="ECO:0000256" key="2">
    <source>
        <dbReference type="ARBA" id="ARBA00022723"/>
    </source>
</evidence>
<dbReference type="Gene3D" id="1.10.220.150">
    <property type="entry name" value="Arf GTPase activating protein"/>
    <property type="match status" value="1"/>
</dbReference>
<protein>
    <submittedName>
        <fullName evidence="8">Putative GTPase activating protein for Arf-domain-containing protein</fullName>
    </submittedName>
</protein>
<evidence type="ECO:0000313" key="9">
    <source>
        <dbReference type="Proteomes" id="UP000267251"/>
    </source>
</evidence>
<keyword evidence="2" id="KW-0479">Metal-binding</keyword>
<dbReference type="CDD" id="cd08830">
    <property type="entry name" value="ArfGap_ArfGap1"/>
    <property type="match status" value="1"/>
</dbReference>
<feature type="domain" description="Arf-GAP" evidence="7">
    <location>
        <begin position="1"/>
        <end position="115"/>
    </location>
</feature>
<sequence length="311" mass="33195">LSELQKKDGNNRCIDCDTHGPQWASVNLGIFFCITCSGEHRSLGVHVSFVRSVTMDRWTEDQVKRMQLGGNVKALEFFQSQPDYSPNMSIKDKYTSAFAEQYREKLKAECEGRAWTPTTPLIATSSSASSTSSASSSPSSSSPPASASGEGSQRSKNEDYFASLGNENSKRSADLPPNQGGRYVGMGNPAFENQSSAGAGSTSSRGSGGGFSAEELANDPLASLSKGWSLFSSTASTVLGHVAEGAKYAAGELNTNVINPTREAVSDPEFHDRFRGFVRDMGTQVADTSHRGMTMVQNAIHHSEYTGLSGS</sequence>
<dbReference type="AlphaFoldDB" id="A0A4P9XZI1"/>
<dbReference type="SMART" id="SM00105">
    <property type="entry name" value="ArfGap"/>
    <property type="match status" value="1"/>
</dbReference>
<dbReference type="PANTHER" id="PTHR46395">
    <property type="entry name" value="ADP-RIBOSYLATION FACTOR GTPASE-ACTIVATING PROTEIN 1"/>
    <property type="match status" value="1"/>
</dbReference>
<evidence type="ECO:0000256" key="6">
    <source>
        <dbReference type="SAM" id="MobiDB-lite"/>
    </source>
</evidence>